<sequence>MRQSESALYTSTMLYIWLRRVRIQQSVIVLTPIILTGLAGLSYVKEWLPAWGVALMAFFATLLPSIAEKLKIETKVDELRRLAADFKSLQDRFRVLANVTARGPVDTAVEELRMLMDRMDVVRSTSITPPERYFDAASRKIKRGDYDFSVDISLREKAGVPINSPAQSGALTR</sequence>
<feature type="transmembrane region" description="Helical" evidence="1">
    <location>
        <begin position="21"/>
        <end position="44"/>
    </location>
</feature>
<evidence type="ECO:0000256" key="1">
    <source>
        <dbReference type="SAM" id="Phobius"/>
    </source>
</evidence>
<gene>
    <name evidence="2" type="ORF">D4Q52_14780</name>
</gene>
<keyword evidence="1" id="KW-0472">Membrane</keyword>
<proteinExistence type="predicted"/>
<organism evidence="2 3">
    <name type="scientific">Rhodopseudomonas palustris</name>
    <dbReference type="NCBI Taxonomy" id="1076"/>
    <lineage>
        <taxon>Bacteria</taxon>
        <taxon>Pseudomonadati</taxon>
        <taxon>Pseudomonadota</taxon>
        <taxon>Alphaproteobacteria</taxon>
        <taxon>Hyphomicrobiales</taxon>
        <taxon>Nitrobacteraceae</taxon>
        <taxon>Rhodopseudomonas</taxon>
    </lineage>
</organism>
<evidence type="ECO:0000313" key="3">
    <source>
        <dbReference type="Proteomes" id="UP000285523"/>
    </source>
</evidence>
<feature type="transmembrane region" description="Helical" evidence="1">
    <location>
        <begin position="50"/>
        <end position="67"/>
    </location>
</feature>
<keyword evidence="1" id="KW-0812">Transmembrane</keyword>
<reference evidence="2 3" key="1">
    <citation type="submission" date="2018-09" db="EMBL/GenBank/DDBJ databases">
        <title>Draft genome sequence of Rhodopseudomonas palustris 2.1.18.</title>
        <authorList>
            <person name="Robertson S.L."/>
            <person name="Meyer T.E."/>
            <person name="Kyndt J.A."/>
        </authorList>
    </citation>
    <scope>NUCLEOTIDE SEQUENCE [LARGE SCALE GENOMIC DNA]</scope>
    <source>
        <strain evidence="2 3">2.1.18</strain>
    </source>
</reference>
<comment type="caution">
    <text evidence="2">The sequence shown here is derived from an EMBL/GenBank/DDBJ whole genome shotgun (WGS) entry which is preliminary data.</text>
</comment>
<evidence type="ECO:0000313" key="2">
    <source>
        <dbReference type="EMBL" id="RJF70891.1"/>
    </source>
</evidence>
<protein>
    <submittedName>
        <fullName evidence="2">Uncharacterized protein</fullName>
    </submittedName>
</protein>
<accession>A0A418V455</accession>
<dbReference type="EMBL" id="QYYD01000014">
    <property type="protein sequence ID" value="RJF70891.1"/>
    <property type="molecule type" value="Genomic_DNA"/>
</dbReference>
<keyword evidence="1" id="KW-1133">Transmembrane helix</keyword>
<dbReference type="Proteomes" id="UP000285523">
    <property type="component" value="Unassembled WGS sequence"/>
</dbReference>
<name>A0A418V455_RHOPL</name>
<dbReference type="AlphaFoldDB" id="A0A418V455"/>